<dbReference type="eggNOG" id="COG1696">
    <property type="taxonomic scope" value="Bacteria"/>
</dbReference>
<dbReference type="InterPro" id="IPR051085">
    <property type="entry name" value="MB_O-acyltransferase"/>
</dbReference>
<dbReference type="InterPro" id="IPR024024">
    <property type="entry name" value="DltB"/>
</dbReference>
<evidence type="ECO:0000256" key="6">
    <source>
        <dbReference type="ARBA" id="ARBA00022989"/>
    </source>
</evidence>
<dbReference type="Proteomes" id="UP000004754">
    <property type="component" value="Unassembled WGS sequence"/>
</dbReference>
<keyword evidence="3 9" id="KW-1003">Cell membrane</keyword>
<feature type="transmembrane region" description="Helical" evidence="10">
    <location>
        <begin position="227"/>
        <end position="247"/>
    </location>
</feature>
<feature type="transmembrane region" description="Helical" evidence="10">
    <location>
        <begin position="52"/>
        <end position="71"/>
    </location>
</feature>
<evidence type="ECO:0000256" key="10">
    <source>
        <dbReference type="SAM" id="Phobius"/>
    </source>
</evidence>
<evidence type="ECO:0000256" key="5">
    <source>
        <dbReference type="ARBA" id="ARBA00022692"/>
    </source>
</evidence>
<organism evidence="11 12">
    <name type="scientific">Pseudoramibacter alactolyticus ATCC 23263</name>
    <dbReference type="NCBI Taxonomy" id="887929"/>
    <lineage>
        <taxon>Bacteria</taxon>
        <taxon>Bacillati</taxon>
        <taxon>Bacillota</taxon>
        <taxon>Clostridia</taxon>
        <taxon>Eubacteriales</taxon>
        <taxon>Eubacteriaceae</taxon>
        <taxon>Pseudoramibacter</taxon>
    </lineage>
</organism>
<comment type="caution">
    <text evidence="11">The sequence shown here is derived from an EMBL/GenBank/DDBJ whole genome shotgun (WGS) entry which is preliminary data.</text>
</comment>
<reference evidence="11 12" key="1">
    <citation type="submission" date="2010-12" db="EMBL/GenBank/DDBJ databases">
        <authorList>
            <person name="Muzny D."/>
            <person name="Qin X."/>
            <person name="Deng J."/>
            <person name="Jiang H."/>
            <person name="Liu Y."/>
            <person name="Qu J."/>
            <person name="Song X.-Z."/>
            <person name="Zhang L."/>
            <person name="Thornton R."/>
            <person name="Coyle M."/>
            <person name="Francisco L."/>
            <person name="Jackson L."/>
            <person name="Javaid M."/>
            <person name="Korchina V."/>
            <person name="Kovar C."/>
            <person name="Mata R."/>
            <person name="Mathew T."/>
            <person name="Ngo R."/>
            <person name="Nguyen L."/>
            <person name="Nguyen N."/>
            <person name="Okwuonu G."/>
            <person name="Ongeri F."/>
            <person name="Pham C."/>
            <person name="Simmons D."/>
            <person name="Wilczek-Boney K."/>
            <person name="Hale W."/>
            <person name="Jakkamsetti A."/>
            <person name="Pham P."/>
            <person name="Ruth R."/>
            <person name="San Lucas F."/>
            <person name="Warren J."/>
            <person name="Zhang J."/>
            <person name="Zhao Z."/>
            <person name="Zhou C."/>
            <person name="Zhu D."/>
            <person name="Lee S."/>
            <person name="Bess C."/>
            <person name="Blankenburg K."/>
            <person name="Forbes L."/>
            <person name="Fu Q."/>
            <person name="Gubbala S."/>
            <person name="Hirani K."/>
            <person name="Jayaseelan J.C."/>
            <person name="Lara F."/>
            <person name="Munidasa M."/>
            <person name="Palculict T."/>
            <person name="Patil S."/>
            <person name="Pu L.-L."/>
            <person name="Saada N."/>
            <person name="Tang L."/>
            <person name="Weissenberger G."/>
            <person name="Zhu Y."/>
            <person name="Hemphill L."/>
            <person name="Shang Y."/>
            <person name="Youmans B."/>
            <person name="Ayvaz T."/>
            <person name="Ross M."/>
            <person name="Santibanez J."/>
            <person name="Aqrawi P."/>
            <person name="Gross S."/>
            <person name="Joshi V."/>
            <person name="Fowler G."/>
            <person name="Nazareth L."/>
            <person name="Reid J."/>
            <person name="Worley K."/>
            <person name="Petrosino J."/>
            <person name="Highlander S."/>
            <person name="Gibbs R."/>
        </authorList>
    </citation>
    <scope>NUCLEOTIDE SEQUENCE [LARGE SCALE GENOMIC DNA]</scope>
    <source>
        <strain evidence="11 12">ATCC 23263</strain>
    </source>
</reference>
<comment type="pathway">
    <text evidence="9">Cell wall biogenesis; lipoteichoic acid biosynthesis.</text>
</comment>
<comment type="similarity">
    <text evidence="2 9">Belongs to the membrane-bound acyltransferase family.</text>
</comment>
<evidence type="ECO:0000256" key="9">
    <source>
        <dbReference type="PIRNR" id="PIRNR016636"/>
    </source>
</evidence>
<accession>E6MFK2</accession>
<keyword evidence="7 9" id="KW-0472">Membrane</keyword>
<proteinExistence type="inferred from homology"/>
<protein>
    <recommendedName>
        <fullName evidence="9">Teichoic acid D-alanyltransferase</fullName>
        <ecNumber evidence="9">2.3.1.-</ecNumber>
    </recommendedName>
</protein>
<evidence type="ECO:0000256" key="7">
    <source>
        <dbReference type="ARBA" id="ARBA00023136"/>
    </source>
</evidence>
<dbReference type="PIRSF" id="PIRSF500216">
    <property type="entry name" value="DltB"/>
    <property type="match status" value="1"/>
</dbReference>
<dbReference type="EC" id="2.3.1.-" evidence="9"/>
<dbReference type="InterPro" id="IPR004299">
    <property type="entry name" value="MBOAT_fam"/>
</dbReference>
<dbReference type="HOGENOM" id="CLU_025255_2_0_9"/>
<keyword evidence="12" id="KW-1185">Reference proteome</keyword>
<evidence type="ECO:0000256" key="8">
    <source>
        <dbReference type="ARBA" id="ARBA00023315"/>
    </source>
</evidence>
<keyword evidence="5 10" id="KW-0812">Transmembrane</keyword>
<keyword evidence="8 9" id="KW-0012">Acyltransferase</keyword>
<comment type="function">
    <text evidence="9">O-acyltransferase that catalyzes D-alanylation of both teichoic acid and lipoteichoic acid (LTA). D-alanylation of LTA plays an important role in modulating the properties of the cell wall in Gram-positive bacteria, influencing the net charge of the cell wall. Catalyzes D-alanylation from DltC carrier protein.</text>
</comment>
<dbReference type="InterPro" id="IPR024194">
    <property type="entry name" value="Ac/AlaTfrase_AlgI/DltB"/>
</dbReference>
<dbReference type="Pfam" id="PF03062">
    <property type="entry name" value="MBOAT"/>
    <property type="match status" value="1"/>
</dbReference>
<dbReference type="GO" id="GO:0070395">
    <property type="term" value="P:lipoteichoic acid biosynthetic process"/>
    <property type="evidence" value="ECO:0007669"/>
    <property type="project" value="UniProtKB-UniRule"/>
</dbReference>
<dbReference type="RefSeq" id="WP_006598309.1">
    <property type="nucleotide sequence ID" value="NZ_GL622359.1"/>
</dbReference>
<dbReference type="AlphaFoldDB" id="E6MFK2"/>
<sequence length="387" mass="45073">MQLFSDNLFFIWLVVLTLPAIWLGAHEQPIKYYGAAVTLFFVWMAMGNNFKALAYLIGFLIYTFVLIQIYLKVHKTKGRNAKFYYLFLGLAILPLALNKVFIAAHDPHDILRFMGISYMTFKSAQIVIEIYDGLIESVDAFEYAYLLLFFPALSSGPIDRSRRFNDDLHQVMPKAEYLDLVGTGLFRILRGLVYKKAIATGFYQLMIWFGMGHSLRGGLIYMYTYGFYLFFDFAGYSDMAVGASYLFGIKTPDNFNKPFVSVDIKEFWDRWHITLSHWFRDFVFSRITMNMIRKKRFKNKLTRASVAFIINMGIMGCWHGLTSYYIAYGLYHGVLLSATEIFQKKSKFYKRHKKDKGFKAVSWLVTFNLVMFGFLIFSGRLNVLLHL</sequence>
<dbReference type="PANTHER" id="PTHR13285">
    <property type="entry name" value="ACYLTRANSFERASE"/>
    <property type="match status" value="1"/>
</dbReference>
<evidence type="ECO:0000256" key="3">
    <source>
        <dbReference type="ARBA" id="ARBA00022475"/>
    </source>
</evidence>
<dbReference type="NCBIfam" id="TIGR04091">
    <property type="entry name" value="LTA_dltB"/>
    <property type="match status" value="1"/>
</dbReference>
<dbReference type="OrthoDB" id="9805788at2"/>
<feature type="transmembrane region" description="Helical" evidence="10">
    <location>
        <begin position="6"/>
        <end position="23"/>
    </location>
</feature>
<dbReference type="PIRSF" id="PIRSF016636">
    <property type="entry name" value="AlgI_DltB"/>
    <property type="match status" value="1"/>
</dbReference>
<dbReference type="PANTHER" id="PTHR13285:SF23">
    <property type="entry name" value="TEICHOIC ACID D-ALANYLTRANSFERASE"/>
    <property type="match status" value="1"/>
</dbReference>
<feature type="transmembrane region" description="Helical" evidence="10">
    <location>
        <begin position="83"/>
        <end position="104"/>
    </location>
</feature>
<evidence type="ECO:0000256" key="2">
    <source>
        <dbReference type="ARBA" id="ARBA00010323"/>
    </source>
</evidence>
<dbReference type="GO" id="GO:0005886">
    <property type="term" value="C:plasma membrane"/>
    <property type="evidence" value="ECO:0007669"/>
    <property type="project" value="UniProtKB-SubCell"/>
</dbReference>
<feature type="transmembrane region" description="Helical" evidence="10">
    <location>
        <begin position="324"/>
        <end position="342"/>
    </location>
</feature>
<dbReference type="EMBL" id="AEQN01000014">
    <property type="protein sequence ID" value="EFV02119.1"/>
    <property type="molecule type" value="Genomic_DNA"/>
</dbReference>
<dbReference type="STRING" id="887929.HMP0721_0885"/>
<evidence type="ECO:0000256" key="1">
    <source>
        <dbReference type="ARBA" id="ARBA00004651"/>
    </source>
</evidence>
<keyword evidence="4 9" id="KW-0808">Transferase</keyword>
<evidence type="ECO:0000313" key="11">
    <source>
        <dbReference type="EMBL" id="EFV02119.1"/>
    </source>
</evidence>
<name>E6MFK2_9FIRM</name>
<feature type="transmembrane region" description="Helical" evidence="10">
    <location>
        <begin position="363"/>
        <end position="385"/>
    </location>
</feature>
<dbReference type="UniPathway" id="UPA00556"/>
<comment type="subcellular location">
    <subcellularLocation>
        <location evidence="1">Cell membrane</location>
        <topology evidence="1">Multi-pass membrane protein</topology>
    </subcellularLocation>
</comment>
<gene>
    <name evidence="11" type="ORF">HMP0721_0885</name>
</gene>
<dbReference type="GO" id="GO:0016746">
    <property type="term" value="F:acyltransferase activity"/>
    <property type="evidence" value="ECO:0007669"/>
    <property type="project" value="UniProtKB-KW"/>
</dbReference>
<feature type="transmembrane region" description="Helical" evidence="10">
    <location>
        <begin position="197"/>
        <end position="215"/>
    </location>
</feature>
<evidence type="ECO:0000313" key="12">
    <source>
        <dbReference type="Proteomes" id="UP000004754"/>
    </source>
</evidence>
<keyword evidence="6 10" id="KW-1133">Transmembrane helix</keyword>
<evidence type="ECO:0000256" key="4">
    <source>
        <dbReference type="ARBA" id="ARBA00022679"/>
    </source>
</evidence>